<keyword evidence="1" id="KW-0805">Transcription regulation</keyword>
<dbReference type="PANTHER" id="PTHR42756:SF1">
    <property type="entry name" value="TRANSCRIPTIONAL REPRESSOR OF EMRAB OPERON"/>
    <property type="match status" value="1"/>
</dbReference>
<name>A0A517QKN1_9PLAN</name>
<dbReference type="PANTHER" id="PTHR42756">
    <property type="entry name" value="TRANSCRIPTIONAL REGULATOR, MARR"/>
    <property type="match status" value="1"/>
</dbReference>
<dbReference type="EMBL" id="CP036267">
    <property type="protein sequence ID" value="QDT32190.1"/>
    <property type="molecule type" value="Genomic_DNA"/>
</dbReference>
<dbReference type="PROSITE" id="PS50995">
    <property type="entry name" value="HTH_MARR_2"/>
    <property type="match status" value="1"/>
</dbReference>
<gene>
    <name evidence="5" type="ORF">Mal48_14320</name>
</gene>
<dbReference type="SUPFAM" id="SSF46785">
    <property type="entry name" value="Winged helix' DNA-binding domain"/>
    <property type="match status" value="1"/>
</dbReference>
<organism evidence="5 6">
    <name type="scientific">Thalassoglobus polymorphus</name>
    <dbReference type="NCBI Taxonomy" id="2527994"/>
    <lineage>
        <taxon>Bacteria</taxon>
        <taxon>Pseudomonadati</taxon>
        <taxon>Planctomycetota</taxon>
        <taxon>Planctomycetia</taxon>
        <taxon>Planctomycetales</taxon>
        <taxon>Planctomycetaceae</taxon>
        <taxon>Thalassoglobus</taxon>
    </lineage>
</organism>
<reference evidence="5 6" key="1">
    <citation type="submission" date="2019-02" db="EMBL/GenBank/DDBJ databases">
        <title>Deep-cultivation of Planctomycetes and their phenomic and genomic characterization uncovers novel biology.</title>
        <authorList>
            <person name="Wiegand S."/>
            <person name="Jogler M."/>
            <person name="Boedeker C."/>
            <person name="Pinto D."/>
            <person name="Vollmers J."/>
            <person name="Rivas-Marin E."/>
            <person name="Kohn T."/>
            <person name="Peeters S.H."/>
            <person name="Heuer A."/>
            <person name="Rast P."/>
            <person name="Oberbeckmann S."/>
            <person name="Bunk B."/>
            <person name="Jeske O."/>
            <person name="Meyerdierks A."/>
            <person name="Storesund J.E."/>
            <person name="Kallscheuer N."/>
            <person name="Luecker S."/>
            <person name="Lage O.M."/>
            <person name="Pohl T."/>
            <person name="Merkel B.J."/>
            <person name="Hornburger P."/>
            <person name="Mueller R.-W."/>
            <person name="Bruemmer F."/>
            <person name="Labrenz M."/>
            <person name="Spormann A.M."/>
            <person name="Op den Camp H."/>
            <person name="Overmann J."/>
            <person name="Amann R."/>
            <person name="Jetten M.S.M."/>
            <person name="Mascher T."/>
            <person name="Medema M.H."/>
            <person name="Devos D.P."/>
            <person name="Kaster A.-K."/>
            <person name="Ovreas L."/>
            <person name="Rohde M."/>
            <person name="Galperin M.Y."/>
            <person name="Jogler C."/>
        </authorList>
    </citation>
    <scope>NUCLEOTIDE SEQUENCE [LARGE SCALE GENOMIC DNA]</scope>
    <source>
        <strain evidence="5 6">Mal48</strain>
    </source>
</reference>
<dbReference type="Proteomes" id="UP000315724">
    <property type="component" value="Chromosome"/>
</dbReference>
<keyword evidence="2" id="KW-0238">DNA-binding</keyword>
<evidence type="ECO:0000259" key="4">
    <source>
        <dbReference type="PROSITE" id="PS50995"/>
    </source>
</evidence>
<dbReference type="GO" id="GO:0003677">
    <property type="term" value="F:DNA binding"/>
    <property type="evidence" value="ECO:0007669"/>
    <property type="project" value="UniProtKB-KW"/>
</dbReference>
<sequence length="156" mass="17638">MKSEYSEFVDTLTALNRTSRQFISEQYSEWNAVSESAAVLLKLLANEGTEQWTQTKLAQEMCVSESSLCTLIERLRGEQLLHRERDAIDRRKTRLTLTPQGHLAAEQISLTDRKIEATLQKHLSNEAKISLVDACQSLLDACKKSQLDGDLTRRAA</sequence>
<feature type="domain" description="HTH marR-type" evidence="4">
    <location>
        <begin position="5"/>
        <end position="140"/>
    </location>
</feature>
<keyword evidence="3" id="KW-0804">Transcription</keyword>
<dbReference type="Gene3D" id="1.10.10.10">
    <property type="entry name" value="Winged helix-like DNA-binding domain superfamily/Winged helix DNA-binding domain"/>
    <property type="match status" value="1"/>
</dbReference>
<evidence type="ECO:0000313" key="5">
    <source>
        <dbReference type="EMBL" id="QDT32190.1"/>
    </source>
</evidence>
<proteinExistence type="predicted"/>
<dbReference type="Pfam" id="PF01047">
    <property type="entry name" value="MarR"/>
    <property type="match status" value="1"/>
</dbReference>
<dbReference type="KEGG" id="tpol:Mal48_14320"/>
<evidence type="ECO:0000256" key="3">
    <source>
        <dbReference type="ARBA" id="ARBA00023163"/>
    </source>
</evidence>
<dbReference type="GO" id="GO:0003700">
    <property type="term" value="F:DNA-binding transcription factor activity"/>
    <property type="evidence" value="ECO:0007669"/>
    <property type="project" value="InterPro"/>
</dbReference>
<evidence type="ECO:0000313" key="6">
    <source>
        <dbReference type="Proteomes" id="UP000315724"/>
    </source>
</evidence>
<protein>
    <submittedName>
        <fullName evidence="5">MarR family protein</fullName>
    </submittedName>
</protein>
<dbReference type="InterPro" id="IPR000835">
    <property type="entry name" value="HTH_MarR-typ"/>
</dbReference>
<keyword evidence="6" id="KW-1185">Reference proteome</keyword>
<dbReference type="InterPro" id="IPR036390">
    <property type="entry name" value="WH_DNA-bd_sf"/>
</dbReference>
<dbReference type="AlphaFoldDB" id="A0A517QKN1"/>
<dbReference type="InterPro" id="IPR036388">
    <property type="entry name" value="WH-like_DNA-bd_sf"/>
</dbReference>
<accession>A0A517QKN1</accession>
<dbReference type="RefSeq" id="WP_197442116.1">
    <property type="nucleotide sequence ID" value="NZ_CP036267.1"/>
</dbReference>
<evidence type="ECO:0000256" key="1">
    <source>
        <dbReference type="ARBA" id="ARBA00023015"/>
    </source>
</evidence>
<evidence type="ECO:0000256" key="2">
    <source>
        <dbReference type="ARBA" id="ARBA00023125"/>
    </source>
</evidence>
<dbReference type="SMART" id="SM00347">
    <property type="entry name" value="HTH_MARR"/>
    <property type="match status" value="1"/>
</dbReference>